<dbReference type="Proteomes" id="UP001626550">
    <property type="component" value="Unassembled WGS sequence"/>
</dbReference>
<dbReference type="EMBL" id="JBJKFK010006889">
    <property type="protein sequence ID" value="KAL3307625.1"/>
    <property type="molecule type" value="Genomic_DNA"/>
</dbReference>
<feature type="domain" description="TRPM-like" evidence="2">
    <location>
        <begin position="116"/>
        <end position="186"/>
    </location>
</feature>
<dbReference type="Pfam" id="PF25508">
    <property type="entry name" value="TRPM2"/>
    <property type="match status" value="1"/>
</dbReference>
<protein>
    <submittedName>
        <fullName evidence="3">Transient receptor putative cation channel subfamily M member 2</fullName>
    </submittedName>
</protein>
<evidence type="ECO:0000256" key="1">
    <source>
        <dbReference type="SAM" id="MobiDB-lite"/>
    </source>
</evidence>
<gene>
    <name evidence="3" type="primary">TRPM2_18</name>
    <name evidence="3" type="ORF">Ciccas_013857</name>
</gene>
<organism evidence="3 4">
    <name type="scientific">Cichlidogyrus casuarinus</name>
    <dbReference type="NCBI Taxonomy" id="1844966"/>
    <lineage>
        <taxon>Eukaryota</taxon>
        <taxon>Metazoa</taxon>
        <taxon>Spiralia</taxon>
        <taxon>Lophotrochozoa</taxon>
        <taxon>Platyhelminthes</taxon>
        <taxon>Monogenea</taxon>
        <taxon>Monopisthocotylea</taxon>
        <taxon>Dactylogyridea</taxon>
        <taxon>Ancyrocephalidae</taxon>
        <taxon>Cichlidogyrus</taxon>
    </lineage>
</organism>
<sequence>MLSYTGDYPSLSGSQSSLPEIRFAESWNDAFVTDLDEEDKIMGKDCDTPIPNHRREDVDNMNKNPFFDNRLKQAGQELVKLSGALGLKKSKVEQSPVPSNKSRLSIFYEPGLTFCRGMQLDETQTKMIQLDRPARELLIWSILVGKLRMADLFWTMEKEPIAGALLASILLSALGNKTDDFTDKEDYRTYG</sequence>
<evidence type="ECO:0000313" key="3">
    <source>
        <dbReference type="EMBL" id="KAL3307625.1"/>
    </source>
</evidence>
<evidence type="ECO:0000313" key="4">
    <source>
        <dbReference type="Proteomes" id="UP001626550"/>
    </source>
</evidence>
<dbReference type="AlphaFoldDB" id="A0ABD2PJJ3"/>
<feature type="non-terminal residue" evidence="3">
    <location>
        <position position="191"/>
    </location>
</feature>
<reference evidence="3 4" key="1">
    <citation type="submission" date="2024-11" db="EMBL/GenBank/DDBJ databases">
        <title>Adaptive evolution of stress response genes in parasites aligns with host niche diversity.</title>
        <authorList>
            <person name="Hahn C."/>
            <person name="Resl P."/>
        </authorList>
    </citation>
    <scope>NUCLEOTIDE SEQUENCE [LARGE SCALE GENOMIC DNA]</scope>
    <source>
        <strain evidence="3">EGGRZ-B1_66</strain>
        <tissue evidence="3">Body</tissue>
    </source>
</reference>
<comment type="caution">
    <text evidence="3">The sequence shown here is derived from an EMBL/GenBank/DDBJ whole genome shotgun (WGS) entry which is preliminary data.</text>
</comment>
<keyword evidence="4" id="KW-1185">Reference proteome</keyword>
<feature type="compositionally biased region" description="Basic and acidic residues" evidence="1">
    <location>
        <begin position="42"/>
        <end position="60"/>
    </location>
</feature>
<evidence type="ECO:0000259" key="2">
    <source>
        <dbReference type="Pfam" id="PF25508"/>
    </source>
</evidence>
<proteinExistence type="predicted"/>
<feature type="region of interest" description="Disordered" evidence="1">
    <location>
        <begin position="42"/>
        <end position="61"/>
    </location>
</feature>
<dbReference type="InterPro" id="IPR057366">
    <property type="entry name" value="TRPM-like"/>
</dbReference>
<keyword evidence="3" id="KW-0675">Receptor</keyword>
<accession>A0ABD2PJJ3</accession>
<name>A0ABD2PJJ3_9PLAT</name>